<dbReference type="AlphaFoldDB" id="A0A916YWU3"/>
<gene>
    <name evidence="1" type="ORF">GCM10010990_13140</name>
</gene>
<evidence type="ECO:0008006" key="3">
    <source>
        <dbReference type="Google" id="ProtNLM"/>
    </source>
</evidence>
<dbReference type="EMBL" id="BMIP01000002">
    <property type="protein sequence ID" value="GGD65025.1"/>
    <property type="molecule type" value="Genomic_DNA"/>
</dbReference>
<dbReference type="InterPro" id="IPR006311">
    <property type="entry name" value="TAT_signal"/>
</dbReference>
<comment type="caution">
    <text evidence="1">The sequence shown here is derived from an EMBL/GenBank/DDBJ whole genome shotgun (WGS) entry which is preliminary data.</text>
</comment>
<reference evidence="1" key="1">
    <citation type="journal article" date="2014" name="Int. J. Syst. Evol. Microbiol.">
        <title>Complete genome sequence of Corynebacterium casei LMG S-19264T (=DSM 44701T), isolated from a smear-ripened cheese.</title>
        <authorList>
            <consortium name="US DOE Joint Genome Institute (JGI-PGF)"/>
            <person name="Walter F."/>
            <person name="Albersmeier A."/>
            <person name="Kalinowski J."/>
            <person name="Ruckert C."/>
        </authorList>
    </citation>
    <scope>NUCLEOTIDE SEQUENCE</scope>
    <source>
        <strain evidence="1">CGMCC 1.15360</strain>
    </source>
</reference>
<dbReference type="InterPro" id="IPR025245">
    <property type="entry name" value="DUF4197"/>
</dbReference>
<keyword evidence="2" id="KW-1185">Reference proteome</keyword>
<organism evidence="1 2">
    <name type="scientific">Croceicoccus mobilis</name>
    <dbReference type="NCBI Taxonomy" id="1703339"/>
    <lineage>
        <taxon>Bacteria</taxon>
        <taxon>Pseudomonadati</taxon>
        <taxon>Pseudomonadota</taxon>
        <taxon>Alphaproteobacteria</taxon>
        <taxon>Sphingomonadales</taxon>
        <taxon>Erythrobacteraceae</taxon>
        <taxon>Croceicoccus</taxon>
    </lineage>
</organism>
<evidence type="ECO:0000313" key="1">
    <source>
        <dbReference type="EMBL" id="GGD65025.1"/>
    </source>
</evidence>
<dbReference type="RefSeq" id="WP_066775332.1">
    <property type="nucleotide sequence ID" value="NZ_BMIP01000002.1"/>
</dbReference>
<dbReference type="PROSITE" id="PS51318">
    <property type="entry name" value="TAT"/>
    <property type="match status" value="1"/>
</dbReference>
<dbReference type="Proteomes" id="UP000612349">
    <property type="component" value="Unassembled WGS sequence"/>
</dbReference>
<dbReference type="Pfam" id="PF13852">
    <property type="entry name" value="DUF4197"/>
    <property type="match status" value="1"/>
</dbReference>
<sequence>MRETGKLLERRNFLFTMATGLAIAPFAAKAHAQGLGLSNILGRASDNALDQLSQPGAFYGDPDIRIALPLIGGSGGALSSLFNAGRKAGLLDGLIRKLNDAAGIAAGEAKPIFRTAIDNLTLADAPGIVSQNDGATQYLQRSAGDDLNRKLRPLVDDALGDVGAYSQLDRLNAKHSFLGLAGIDRDGLGSSVTEQGLNGIFVYIGSEEAKFRANPLGNSGGLLKGLFGN</sequence>
<protein>
    <recommendedName>
        <fullName evidence="3">DUF4197 domain-containing protein</fullName>
    </recommendedName>
</protein>
<proteinExistence type="predicted"/>
<reference evidence="1" key="2">
    <citation type="submission" date="2020-09" db="EMBL/GenBank/DDBJ databases">
        <authorList>
            <person name="Sun Q."/>
            <person name="Zhou Y."/>
        </authorList>
    </citation>
    <scope>NUCLEOTIDE SEQUENCE</scope>
    <source>
        <strain evidence="1">CGMCC 1.15360</strain>
    </source>
</reference>
<name>A0A916YWU3_9SPHN</name>
<accession>A0A916YWU3</accession>
<evidence type="ECO:0000313" key="2">
    <source>
        <dbReference type="Proteomes" id="UP000612349"/>
    </source>
</evidence>